<dbReference type="PROSITE" id="PS51776">
    <property type="entry name" value="RH1"/>
    <property type="match status" value="1"/>
</dbReference>
<sequence>MWAGIDIHKQDVRDINLFDSKIKEDRKKKEKKMKKKVLKKLYDSPTDLLPDLVSQSLTSHLTTSDVSSSTTSNRSSSYCLSPDNGNTIDVMRKMTYSSSPLRYYPDLTVEGVYDEAALIGKDFERIIELYGTDTIKDLVPKVIRILELLETQAAKNEKETDELTELKMRIEKLEMEKNETRGLREKFDKVS</sequence>
<feature type="coiled-coil region" evidence="1">
    <location>
        <begin position="146"/>
        <end position="183"/>
    </location>
</feature>
<keyword evidence="1" id="KW-0175">Coiled coil</keyword>
<accession>A0A8S2EL68</accession>
<dbReference type="Proteomes" id="UP000682733">
    <property type="component" value="Unassembled WGS sequence"/>
</dbReference>
<comment type="caution">
    <text evidence="3">The sequence shown here is derived from an EMBL/GenBank/DDBJ whole genome shotgun (WGS) entry which is preliminary data.</text>
</comment>
<dbReference type="Proteomes" id="UP000677228">
    <property type="component" value="Unassembled WGS sequence"/>
</dbReference>
<dbReference type="EMBL" id="CAJNOK010013112">
    <property type="protein sequence ID" value="CAF1177986.1"/>
    <property type="molecule type" value="Genomic_DNA"/>
</dbReference>
<evidence type="ECO:0000313" key="4">
    <source>
        <dbReference type="EMBL" id="CAF3989246.1"/>
    </source>
</evidence>
<organism evidence="3 5">
    <name type="scientific">Didymodactylos carnosus</name>
    <dbReference type="NCBI Taxonomy" id="1234261"/>
    <lineage>
        <taxon>Eukaryota</taxon>
        <taxon>Metazoa</taxon>
        <taxon>Spiralia</taxon>
        <taxon>Gnathifera</taxon>
        <taxon>Rotifera</taxon>
        <taxon>Eurotatoria</taxon>
        <taxon>Bdelloidea</taxon>
        <taxon>Philodinida</taxon>
        <taxon>Philodinidae</taxon>
        <taxon>Didymodactylos</taxon>
    </lineage>
</organism>
<dbReference type="InterPro" id="IPR034743">
    <property type="entry name" value="RH1"/>
</dbReference>
<dbReference type="CDD" id="cd14445">
    <property type="entry name" value="RILP-like"/>
    <property type="match status" value="1"/>
</dbReference>
<name>A0A8S2EL68_9BILA</name>
<proteinExistence type="predicted"/>
<evidence type="ECO:0000259" key="2">
    <source>
        <dbReference type="PROSITE" id="PS51776"/>
    </source>
</evidence>
<gene>
    <name evidence="3" type="ORF">OVA965_LOCUS22914</name>
    <name evidence="4" type="ORF">TMI583_LOCUS23629</name>
</gene>
<dbReference type="Pfam" id="PF09744">
    <property type="entry name" value="RH1"/>
    <property type="match status" value="1"/>
</dbReference>
<evidence type="ECO:0000256" key="1">
    <source>
        <dbReference type="SAM" id="Coils"/>
    </source>
</evidence>
<evidence type="ECO:0000313" key="3">
    <source>
        <dbReference type="EMBL" id="CAF1177986.1"/>
    </source>
</evidence>
<dbReference type="EMBL" id="CAJOBA010034638">
    <property type="protein sequence ID" value="CAF3989246.1"/>
    <property type="molecule type" value="Genomic_DNA"/>
</dbReference>
<feature type="domain" description="RH1" evidence="2">
    <location>
        <begin position="95"/>
        <end position="183"/>
    </location>
</feature>
<evidence type="ECO:0000313" key="5">
    <source>
        <dbReference type="Proteomes" id="UP000677228"/>
    </source>
</evidence>
<dbReference type="Gene3D" id="1.20.58.1770">
    <property type="match status" value="1"/>
</dbReference>
<protein>
    <recommendedName>
        <fullName evidence="2">RH1 domain-containing protein</fullName>
    </recommendedName>
</protein>
<dbReference type="AlphaFoldDB" id="A0A8S2EL68"/>
<reference evidence="3" key="1">
    <citation type="submission" date="2021-02" db="EMBL/GenBank/DDBJ databases">
        <authorList>
            <person name="Nowell W R."/>
        </authorList>
    </citation>
    <scope>NUCLEOTIDE SEQUENCE</scope>
</reference>